<proteinExistence type="predicted"/>
<keyword evidence="3" id="KW-1185">Reference proteome</keyword>
<comment type="caution">
    <text evidence="2">The sequence shown here is derived from an EMBL/GenBank/DDBJ whole genome shotgun (WGS) entry which is preliminary data.</text>
</comment>
<dbReference type="Gene3D" id="3.40.50.1820">
    <property type="entry name" value="alpha/beta hydrolase"/>
    <property type="match status" value="1"/>
</dbReference>
<accession>A0ABY1PJG4</accession>
<dbReference type="InterPro" id="IPR022742">
    <property type="entry name" value="Hydrolase_4"/>
</dbReference>
<evidence type="ECO:0000313" key="3">
    <source>
        <dbReference type="Proteomes" id="UP001157961"/>
    </source>
</evidence>
<dbReference type="EMBL" id="FXTY01000009">
    <property type="protein sequence ID" value="SMP33801.1"/>
    <property type="molecule type" value="Genomic_DNA"/>
</dbReference>
<protein>
    <recommendedName>
        <fullName evidence="1">Serine aminopeptidase S33 domain-containing protein</fullName>
    </recommendedName>
</protein>
<reference evidence="2 3" key="1">
    <citation type="submission" date="2017-05" db="EMBL/GenBank/DDBJ databases">
        <authorList>
            <person name="Varghese N."/>
            <person name="Submissions S."/>
        </authorList>
    </citation>
    <scope>NUCLEOTIDE SEQUENCE [LARGE SCALE GENOMIC DNA]</scope>
    <source>
        <strain evidence="2 3">DSM 29734</strain>
    </source>
</reference>
<dbReference type="PANTHER" id="PTHR12277:SF81">
    <property type="entry name" value="PROTEIN ABHD13"/>
    <property type="match status" value="1"/>
</dbReference>
<dbReference type="Proteomes" id="UP001157961">
    <property type="component" value="Unassembled WGS sequence"/>
</dbReference>
<gene>
    <name evidence="2" type="ORF">SAMN06265373_109137</name>
</gene>
<dbReference type="InterPro" id="IPR029058">
    <property type="entry name" value="AB_hydrolase_fold"/>
</dbReference>
<sequence length="274" mass="29743">MWVRLAQFLFRLGAFCVMLAFMLVVAAPLLERLMIYPLDDTRVAPGDVNLPTVSEEVFHHDGEALIVWAAPPASGKPVIFYLHGNAGNLANRASRFDLLLQRGYGLVAPAYRGYSGSTGTPQEAAIISDTVAIFNSLVHPMQTPIMVYGESIGAAVTLGALEAGMEPDAILLEAPYTSIAAMAAHHYPGNGGFTKHLSNQWDSLSRAESITLPFLILHGSEDNLIPIEMGRQIFAAAPSRDKVFVEAPGAGHTGLWRTDTWPQLTKFINQFALR</sequence>
<name>A0ABY1PJG4_9RHOB</name>
<evidence type="ECO:0000259" key="1">
    <source>
        <dbReference type="Pfam" id="PF12146"/>
    </source>
</evidence>
<organism evidence="2 3">
    <name type="scientific">Shimia sagamensis</name>
    <dbReference type="NCBI Taxonomy" id="1566352"/>
    <lineage>
        <taxon>Bacteria</taxon>
        <taxon>Pseudomonadati</taxon>
        <taxon>Pseudomonadota</taxon>
        <taxon>Alphaproteobacteria</taxon>
        <taxon>Rhodobacterales</taxon>
        <taxon>Roseobacteraceae</taxon>
    </lineage>
</organism>
<dbReference type="Pfam" id="PF12146">
    <property type="entry name" value="Hydrolase_4"/>
    <property type="match status" value="1"/>
</dbReference>
<dbReference type="RefSeq" id="WP_283427636.1">
    <property type="nucleotide sequence ID" value="NZ_FXTY01000009.1"/>
</dbReference>
<dbReference type="SUPFAM" id="SSF53474">
    <property type="entry name" value="alpha/beta-Hydrolases"/>
    <property type="match status" value="1"/>
</dbReference>
<dbReference type="PANTHER" id="PTHR12277">
    <property type="entry name" value="ALPHA/BETA HYDROLASE DOMAIN-CONTAINING PROTEIN"/>
    <property type="match status" value="1"/>
</dbReference>
<feature type="domain" description="Serine aminopeptidase S33" evidence="1">
    <location>
        <begin position="204"/>
        <end position="253"/>
    </location>
</feature>
<evidence type="ECO:0000313" key="2">
    <source>
        <dbReference type="EMBL" id="SMP33801.1"/>
    </source>
</evidence>